<dbReference type="AlphaFoldDB" id="A0A5K0X0X2"/>
<accession>A0A5K0X0X2</accession>
<name>A0A5K0X0X2_9MAGN</name>
<evidence type="ECO:0008006" key="2">
    <source>
        <dbReference type="Google" id="ProtNLM"/>
    </source>
</evidence>
<dbReference type="NCBIfam" id="TIGR01570">
    <property type="entry name" value="A_thal_3588"/>
    <property type="match status" value="1"/>
</dbReference>
<protein>
    <recommendedName>
        <fullName evidence="2">Protein MIZU-KUSSEI 1</fullName>
    </recommendedName>
</protein>
<dbReference type="Pfam" id="PF04759">
    <property type="entry name" value="DUF617"/>
    <property type="match status" value="1"/>
</dbReference>
<gene>
    <name evidence="1" type="ORF">NYM_LOCUS4991</name>
</gene>
<dbReference type="PANTHER" id="PTHR31276:SF10">
    <property type="entry name" value="PROTEIN MIZU-KUSSEI 1-LIKE"/>
    <property type="match status" value="1"/>
</dbReference>
<dbReference type="OrthoDB" id="1897868at2759"/>
<dbReference type="Gramene" id="NC10G0165370.1">
    <property type="protein sequence ID" value="NC10G0165370.1:cds"/>
    <property type="gene ID" value="NC10G0165370"/>
</dbReference>
<organism evidence="1">
    <name type="scientific">Nymphaea colorata</name>
    <name type="common">pocket water lily</name>
    <dbReference type="NCBI Taxonomy" id="210225"/>
    <lineage>
        <taxon>Eukaryota</taxon>
        <taxon>Viridiplantae</taxon>
        <taxon>Streptophyta</taxon>
        <taxon>Embryophyta</taxon>
        <taxon>Tracheophyta</taxon>
        <taxon>Spermatophyta</taxon>
        <taxon>Magnoliopsida</taxon>
        <taxon>Nymphaeales</taxon>
        <taxon>Nymphaeaceae</taxon>
        <taxon>Nymphaea</taxon>
    </lineage>
</organism>
<dbReference type="PANTHER" id="PTHR31276">
    <property type="match status" value="1"/>
</dbReference>
<sequence>MPIIHHEVGGGRGAVQFMSDAAAVDCQKQMKCWRLFRSLLELLIPCCGCSYVEHEEAEDIYVRQPSVGASGRTEGTITGTIFGRRKGRVSFCIQHNSKATTPALLLDLAVPTRVLAREMMTGLLRISLECNVDAQKNGSLFSVPVWTMYFNGKKVGLAIRRNPTKADLGFFKVMRSVFVGAGIVGRKTAPENGGEEGCADELMYFRANFKRVSGSGDSESFHLINPDGNVGQELSIFFRRSRKTKA</sequence>
<evidence type="ECO:0000313" key="1">
    <source>
        <dbReference type="EMBL" id="VVV59292.1"/>
    </source>
</evidence>
<reference evidence="1" key="1">
    <citation type="submission" date="2019-09" db="EMBL/GenBank/DDBJ databases">
        <authorList>
            <person name="Zhang L."/>
        </authorList>
    </citation>
    <scope>NUCLEOTIDE SEQUENCE</scope>
</reference>
<dbReference type="OMA" id="TCNCTFI"/>
<proteinExistence type="predicted"/>
<dbReference type="InterPro" id="IPR006460">
    <property type="entry name" value="MIZ1-like_pln"/>
</dbReference>
<dbReference type="GO" id="GO:0010274">
    <property type="term" value="P:hydrotropism"/>
    <property type="evidence" value="ECO:0007669"/>
    <property type="project" value="InterPro"/>
</dbReference>
<dbReference type="EMBL" id="LR721775">
    <property type="protein sequence ID" value="VVV59292.1"/>
    <property type="molecule type" value="Genomic_DNA"/>
</dbReference>